<organism evidence="2 3">
    <name type="scientific">Glycomyces harbinensis</name>
    <dbReference type="NCBI Taxonomy" id="58114"/>
    <lineage>
        <taxon>Bacteria</taxon>
        <taxon>Bacillati</taxon>
        <taxon>Actinomycetota</taxon>
        <taxon>Actinomycetes</taxon>
        <taxon>Glycomycetales</taxon>
        <taxon>Glycomycetaceae</taxon>
        <taxon>Glycomyces</taxon>
    </lineage>
</organism>
<comment type="similarity">
    <text evidence="1">Belongs to the UPF0111 family.</text>
</comment>
<gene>
    <name evidence="2" type="ORF">SAMN05216270_10854</name>
</gene>
<dbReference type="RefSeq" id="WP_091036192.1">
    <property type="nucleotide sequence ID" value="NZ_FNAD01000008.1"/>
</dbReference>
<name>A0A1G6Y283_9ACTN</name>
<protein>
    <recommendedName>
        <fullName evidence="4">TIGR00153 family protein</fullName>
    </recommendedName>
</protein>
<dbReference type="STRING" id="58114.SAMN05216270_10854"/>
<dbReference type="Proteomes" id="UP000198949">
    <property type="component" value="Unassembled WGS sequence"/>
</dbReference>
<dbReference type="Gene3D" id="1.20.58.220">
    <property type="entry name" value="Phosphate transport system protein phou homolog 2, domain 2"/>
    <property type="match status" value="1"/>
</dbReference>
<evidence type="ECO:0000256" key="1">
    <source>
        <dbReference type="ARBA" id="ARBA00008591"/>
    </source>
</evidence>
<dbReference type="OrthoDB" id="9797568at2"/>
<dbReference type="InterPro" id="IPR052912">
    <property type="entry name" value="UPF0111_domain"/>
</dbReference>
<keyword evidence="3" id="KW-1185">Reference proteome</keyword>
<evidence type="ECO:0000313" key="3">
    <source>
        <dbReference type="Proteomes" id="UP000198949"/>
    </source>
</evidence>
<dbReference type="PANTHER" id="PTHR37298">
    <property type="entry name" value="UPF0111 PROTEIN YKAA"/>
    <property type="match status" value="1"/>
</dbReference>
<evidence type="ECO:0008006" key="4">
    <source>
        <dbReference type="Google" id="ProtNLM"/>
    </source>
</evidence>
<dbReference type="InterPro" id="IPR018445">
    <property type="entry name" value="Put_Phosphate_transp_reg"/>
</dbReference>
<dbReference type="InterPro" id="IPR038078">
    <property type="entry name" value="PhoU-like_sf"/>
</dbReference>
<dbReference type="AlphaFoldDB" id="A0A1G6Y283"/>
<dbReference type="PANTHER" id="PTHR37298:SF1">
    <property type="entry name" value="UPF0111 PROTEIN YKAA"/>
    <property type="match status" value="1"/>
</dbReference>
<reference evidence="3" key="1">
    <citation type="submission" date="2016-10" db="EMBL/GenBank/DDBJ databases">
        <authorList>
            <person name="Varghese N."/>
            <person name="Submissions S."/>
        </authorList>
    </citation>
    <scope>NUCLEOTIDE SEQUENCE [LARGE SCALE GENOMIC DNA]</scope>
    <source>
        <strain evidence="3">CGMCC 4.3516</strain>
    </source>
</reference>
<evidence type="ECO:0000313" key="2">
    <source>
        <dbReference type="EMBL" id="SDD83725.1"/>
    </source>
</evidence>
<accession>A0A1G6Y283</accession>
<proteinExistence type="inferred from homology"/>
<dbReference type="Pfam" id="PF01865">
    <property type="entry name" value="PhoU_div"/>
    <property type="match status" value="1"/>
</dbReference>
<sequence>MRFSLKPQDDTFYAFFNEAADNIRRGVVILGELGDDTPDYQKISERLVDVEHDNDQLTHRLFTKINSTFVTPMDRTDMYHLAGKLDDILDHIEAAANLVYLYGLSDLPALPREMIEQITVLASQADLLVEFMPKLKGLNETMKEFWVECNRLENDGDRAYRMLLVRLYSGEYPALTVMKLKEVGDELEAACDSFESVSNVVESVYVKES</sequence>
<dbReference type="EMBL" id="FNAD01000008">
    <property type="protein sequence ID" value="SDD83725.1"/>
    <property type="molecule type" value="Genomic_DNA"/>
</dbReference>